<gene>
    <name evidence="1" type="ORF">PACLA_8A037518</name>
</gene>
<dbReference type="PANTHER" id="PTHR35558">
    <property type="entry name" value="SGNH_HYDRO DOMAIN-CONTAINING PROTEIN"/>
    <property type="match status" value="1"/>
</dbReference>
<dbReference type="EMBL" id="CACRXK020016501">
    <property type="protein sequence ID" value="CAB4029922.1"/>
    <property type="molecule type" value="Genomic_DNA"/>
</dbReference>
<dbReference type="OrthoDB" id="5985771at2759"/>
<evidence type="ECO:0000313" key="1">
    <source>
        <dbReference type="EMBL" id="CAB4029922.1"/>
    </source>
</evidence>
<name>A0A6S7KT18_PARCT</name>
<proteinExistence type="predicted"/>
<dbReference type="PANTHER" id="PTHR35558:SF1">
    <property type="entry name" value="ENDONUCLEASE_EXONUCLEASE_PHOSPHATASE DOMAIN-CONTAINING PROTEIN"/>
    <property type="match status" value="1"/>
</dbReference>
<dbReference type="SUPFAM" id="SSF56672">
    <property type="entry name" value="DNA/RNA polymerases"/>
    <property type="match status" value="1"/>
</dbReference>
<protein>
    <submittedName>
        <fullName evidence="1">Uncharacterized protein</fullName>
    </submittedName>
</protein>
<dbReference type="AlphaFoldDB" id="A0A6S7KT18"/>
<sequence length="431" mass="47783">MASDQSSASESTPNGGETRTPSPSIQWAAAFQTPEFTTGLQVAITKALRQSRAPIDQSASLEELGNPANTFWRATRTVHQLETQVGGSQSRQNTGMLNAPLFVVTSELNGAETHADPSVNITQTRLYGISENHELARQFCPSAFVPNSSPENAFVLGPGRAPIPAKLVKRIVTHEFIEMSELNPDNLAEPQSETAVFSIEGSSIIPKPASTKKRDISDILTWVECFNSYTAVLTHFSPSRSRDFLAYMALIIRTSKRFAGMAWLQYDRAFRREAAANNTRDWIECSSADAHPDVIDKYLADETHARRVIGPFDHPPFPNIHISRFGVIPKKNKPDAWRLILDLSFPTGHSVSDGILKNEFPVVYTTVQDAIRMIVKTGRGALMGKTDVQKAYRIIPIHPGDRYLLGMKWRDKYFVDIALPFGVRSAPGIFN</sequence>
<reference evidence="1" key="1">
    <citation type="submission" date="2020-04" db="EMBL/GenBank/DDBJ databases">
        <authorList>
            <person name="Alioto T."/>
            <person name="Alioto T."/>
            <person name="Gomez Garrido J."/>
        </authorList>
    </citation>
    <scope>NUCLEOTIDE SEQUENCE</scope>
    <source>
        <strain evidence="1">A484AB</strain>
    </source>
</reference>
<evidence type="ECO:0000313" key="2">
    <source>
        <dbReference type="Proteomes" id="UP001152795"/>
    </source>
</evidence>
<comment type="caution">
    <text evidence="1">The sequence shown here is derived from an EMBL/GenBank/DDBJ whole genome shotgun (WGS) entry which is preliminary data.</text>
</comment>
<dbReference type="Proteomes" id="UP001152795">
    <property type="component" value="Unassembled WGS sequence"/>
</dbReference>
<dbReference type="InterPro" id="IPR043502">
    <property type="entry name" value="DNA/RNA_pol_sf"/>
</dbReference>
<keyword evidence="2" id="KW-1185">Reference proteome</keyword>
<organism evidence="1 2">
    <name type="scientific">Paramuricea clavata</name>
    <name type="common">Red gorgonian</name>
    <name type="synonym">Violescent sea-whip</name>
    <dbReference type="NCBI Taxonomy" id="317549"/>
    <lineage>
        <taxon>Eukaryota</taxon>
        <taxon>Metazoa</taxon>
        <taxon>Cnidaria</taxon>
        <taxon>Anthozoa</taxon>
        <taxon>Octocorallia</taxon>
        <taxon>Malacalcyonacea</taxon>
        <taxon>Plexauridae</taxon>
        <taxon>Paramuricea</taxon>
    </lineage>
</organism>
<accession>A0A6S7KT18</accession>